<protein>
    <submittedName>
        <fullName evidence="5">Ferredoxin-NADP reductase</fullName>
    </submittedName>
</protein>
<evidence type="ECO:0000256" key="1">
    <source>
        <dbReference type="ARBA" id="ARBA00001974"/>
    </source>
</evidence>
<proteinExistence type="predicted"/>
<name>A0A7W0CJZ4_9ACTN</name>
<dbReference type="Pfam" id="PF00175">
    <property type="entry name" value="NAD_binding_1"/>
    <property type="match status" value="1"/>
</dbReference>
<dbReference type="InterPro" id="IPR001709">
    <property type="entry name" value="Flavoprot_Pyr_Nucl_cyt_Rdtase"/>
</dbReference>
<dbReference type="InterPro" id="IPR017938">
    <property type="entry name" value="Riboflavin_synthase-like_b-brl"/>
</dbReference>
<dbReference type="Gene3D" id="2.40.30.10">
    <property type="entry name" value="Translation factors"/>
    <property type="match status" value="1"/>
</dbReference>
<evidence type="ECO:0000256" key="2">
    <source>
        <dbReference type="ARBA" id="ARBA00022714"/>
    </source>
</evidence>
<dbReference type="AlphaFoldDB" id="A0A7W0CJZ4"/>
<dbReference type="Proteomes" id="UP000530928">
    <property type="component" value="Unassembled WGS sequence"/>
</dbReference>
<comment type="caution">
    <text evidence="5">The sequence shown here is derived from an EMBL/GenBank/DDBJ whole genome shotgun (WGS) entry which is preliminary data.</text>
</comment>
<reference evidence="5 6" key="1">
    <citation type="submission" date="2020-07" db="EMBL/GenBank/DDBJ databases">
        <title>Genomic Encyclopedia of Type Strains, Phase IV (KMG-IV): sequencing the most valuable type-strain genomes for metagenomic binning, comparative biology and taxonomic classification.</title>
        <authorList>
            <person name="Goeker M."/>
        </authorList>
    </citation>
    <scope>NUCLEOTIDE SEQUENCE [LARGE SCALE GENOMIC DNA]</scope>
    <source>
        <strain evidence="5 6">DSM 45533</strain>
    </source>
</reference>
<evidence type="ECO:0000313" key="5">
    <source>
        <dbReference type="EMBL" id="MBA2892454.1"/>
    </source>
</evidence>
<dbReference type="PANTHER" id="PTHR47354:SF5">
    <property type="entry name" value="PROTEIN RFBI"/>
    <property type="match status" value="1"/>
</dbReference>
<gene>
    <name evidence="5" type="ORF">HNR30_003808</name>
</gene>
<dbReference type="InterPro" id="IPR017927">
    <property type="entry name" value="FAD-bd_FR_type"/>
</dbReference>
<dbReference type="PRINTS" id="PR00371">
    <property type="entry name" value="FPNCR"/>
</dbReference>
<dbReference type="PROSITE" id="PS51384">
    <property type="entry name" value="FAD_FR"/>
    <property type="match status" value="1"/>
</dbReference>
<dbReference type="GO" id="GO:0051537">
    <property type="term" value="F:2 iron, 2 sulfur cluster binding"/>
    <property type="evidence" value="ECO:0007669"/>
    <property type="project" value="UniProtKB-KW"/>
</dbReference>
<dbReference type="Pfam" id="PF00970">
    <property type="entry name" value="FAD_binding_6"/>
    <property type="match status" value="1"/>
</dbReference>
<dbReference type="PRINTS" id="PR00406">
    <property type="entry name" value="CYTB5RDTASE"/>
</dbReference>
<dbReference type="InterPro" id="IPR008333">
    <property type="entry name" value="Cbr1-like_FAD-bd_dom"/>
</dbReference>
<evidence type="ECO:0000313" key="6">
    <source>
        <dbReference type="Proteomes" id="UP000530928"/>
    </source>
</evidence>
<comment type="cofactor">
    <cofactor evidence="1">
        <name>FAD</name>
        <dbReference type="ChEBI" id="CHEBI:57692"/>
    </cofactor>
</comment>
<organism evidence="5 6">
    <name type="scientific">Nonomuraea soli</name>
    <dbReference type="NCBI Taxonomy" id="1032476"/>
    <lineage>
        <taxon>Bacteria</taxon>
        <taxon>Bacillati</taxon>
        <taxon>Actinomycetota</taxon>
        <taxon>Actinomycetes</taxon>
        <taxon>Streptosporangiales</taxon>
        <taxon>Streptosporangiaceae</taxon>
        <taxon>Nonomuraea</taxon>
    </lineage>
</organism>
<dbReference type="InterPro" id="IPR050415">
    <property type="entry name" value="MRET"/>
</dbReference>
<dbReference type="InterPro" id="IPR001433">
    <property type="entry name" value="OxRdtase_FAD/NAD-bd"/>
</dbReference>
<dbReference type="SUPFAM" id="SSF63380">
    <property type="entry name" value="Riboflavin synthase domain-like"/>
    <property type="match status" value="1"/>
</dbReference>
<dbReference type="SUPFAM" id="SSF52343">
    <property type="entry name" value="Ferredoxin reductase-like, C-terminal NADP-linked domain"/>
    <property type="match status" value="1"/>
</dbReference>
<evidence type="ECO:0000256" key="3">
    <source>
        <dbReference type="ARBA" id="ARBA00023014"/>
    </source>
</evidence>
<keyword evidence="3" id="KW-0411">Iron-sulfur</keyword>
<keyword evidence="2" id="KW-0408">Iron</keyword>
<keyword evidence="6" id="KW-1185">Reference proteome</keyword>
<feature type="domain" description="FAD-binding FR-type" evidence="4">
    <location>
        <begin position="10"/>
        <end position="110"/>
    </location>
</feature>
<accession>A0A7W0CJZ4</accession>
<dbReference type="PANTHER" id="PTHR47354">
    <property type="entry name" value="NADH OXIDOREDUCTASE HCR"/>
    <property type="match status" value="1"/>
</dbReference>
<dbReference type="RefSeq" id="WP_181611226.1">
    <property type="nucleotide sequence ID" value="NZ_BAABAM010000003.1"/>
</dbReference>
<dbReference type="GO" id="GO:0016491">
    <property type="term" value="F:oxidoreductase activity"/>
    <property type="evidence" value="ECO:0007669"/>
    <property type="project" value="InterPro"/>
</dbReference>
<sequence length="237" mass="25784">MAPAALLQRLTWLPAVIAEARAETPQARTLVLDVPGWPGHRAGQHVDVRLTAGDGYQAVRSYSLASAPGEQPAITVARVADGEVSPYLVDVARPGDRVEIRGPVGGYFVWEPAMPYRPVLLVGGGSGVVPLRSILRHHRQSADPTPMRLVYSVRAPELVIYREELQAEHLVYTRTTPPGWPRPAGHIDQGLLREVAWPPVDSPLAYVCGPTAFVEHLSGALLDLGYRAGDIRTERYG</sequence>
<dbReference type="Gene3D" id="3.40.50.80">
    <property type="entry name" value="Nucleotide-binding domain of ferredoxin-NADP reductase (FNR) module"/>
    <property type="match status" value="1"/>
</dbReference>
<evidence type="ECO:0000259" key="4">
    <source>
        <dbReference type="PROSITE" id="PS51384"/>
    </source>
</evidence>
<dbReference type="CDD" id="cd06217">
    <property type="entry name" value="FNR_iron_sulfur_binding_3"/>
    <property type="match status" value="1"/>
</dbReference>
<keyword evidence="2" id="KW-0001">2Fe-2S</keyword>
<keyword evidence="2" id="KW-0479">Metal-binding</keyword>
<dbReference type="InterPro" id="IPR039261">
    <property type="entry name" value="FNR_nucleotide-bd"/>
</dbReference>
<dbReference type="EMBL" id="JACDUR010000004">
    <property type="protein sequence ID" value="MBA2892454.1"/>
    <property type="molecule type" value="Genomic_DNA"/>
</dbReference>